<name>A0A267E6L1_9PLAT</name>
<accession>A0A267E6L1</accession>
<keyword evidence="3" id="KW-1185">Reference proteome</keyword>
<keyword evidence="1" id="KW-0812">Transmembrane</keyword>
<organism evidence="2 3">
    <name type="scientific">Macrostomum lignano</name>
    <dbReference type="NCBI Taxonomy" id="282301"/>
    <lineage>
        <taxon>Eukaryota</taxon>
        <taxon>Metazoa</taxon>
        <taxon>Spiralia</taxon>
        <taxon>Lophotrochozoa</taxon>
        <taxon>Platyhelminthes</taxon>
        <taxon>Rhabditophora</taxon>
        <taxon>Macrostomorpha</taxon>
        <taxon>Macrostomida</taxon>
        <taxon>Macrostomidae</taxon>
        <taxon>Macrostomum</taxon>
    </lineage>
</organism>
<comment type="caution">
    <text evidence="2">The sequence shown here is derived from an EMBL/GenBank/DDBJ whole genome shotgun (WGS) entry which is preliminary data.</text>
</comment>
<keyword evidence="1" id="KW-0472">Membrane</keyword>
<proteinExistence type="predicted"/>
<evidence type="ECO:0000313" key="3">
    <source>
        <dbReference type="Proteomes" id="UP000215902"/>
    </source>
</evidence>
<dbReference type="Proteomes" id="UP000215902">
    <property type="component" value="Unassembled WGS sequence"/>
</dbReference>
<protein>
    <submittedName>
        <fullName evidence="2">Uncharacterized protein</fullName>
    </submittedName>
</protein>
<gene>
    <name evidence="2" type="ORF">BOX15_Mlig027639g1</name>
</gene>
<keyword evidence="1" id="KW-1133">Transmembrane helix</keyword>
<evidence type="ECO:0000313" key="2">
    <source>
        <dbReference type="EMBL" id="PAA57225.1"/>
    </source>
</evidence>
<dbReference type="AlphaFoldDB" id="A0A267E6L1"/>
<sequence length="179" mass="20528">MLHSEEENAYFTVTVLPGSPDNEPEFRVFPFHSSHNNTLGETMIRSRVDEYSHLLWKYLAFLIAMNGLMLLLILILTVFLLLNGEQWLSSIRGIQDGGAAGLIDPNRNSRGYWDFDSMLPTQAGRSKKATVATSDASYYGNRWPIPGRFRLPRLRKQLELAWDGIFFRYPSSSRVQKQN</sequence>
<feature type="transmembrane region" description="Helical" evidence="1">
    <location>
        <begin position="58"/>
        <end position="82"/>
    </location>
</feature>
<dbReference type="EMBL" id="NIVC01002515">
    <property type="protein sequence ID" value="PAA57225.1"/>
    <property type="molecule type" value="Genomic_DNA"/>
</dbReference>
<evidence type="ECO:0000256" key="1">
    <source>
        <dbReference type="SAM" id="Phobius"/>
    </source>
</evidence>
<reference evidence="2 3" key="1">
    <citation type="submission" date="2017-06" db="EMBL/GenBank/DDBJ databases">
        <title>A platform for efficient transgenesis in Macrostomum lignano, a flatworm model organism for stem cell research.</title>
        <authorList>
            <person name="Berezikov E."/>
        </authorList>
    </citation>
    <scope>NUCLEOTIDE SEQUENCE [LARGE SCALE GENOMIC DNA]</scope>
    <source>
        <strain evidence="2">DV1</strain>
        <tissue evidence="2">Whole organism</tissue>
    </source>
</reference>